<comment type="caution">
    <text evidence="1">The sequence shown here is derived from an EMBL/GenBank/DDBJ whole genome shotgun (WGS) entry which is preliminary data.</text>
</comment>
<organism evidence="1 2">
    <name type="scientific">candidate division MSBL1 archaeon SCGC-AAA259E17</name>
    <dbReference type="NCBI Taxonomy" id="1698263"/>
    <lineage>
        <taxon>Archaea</taxon>
        <taxon>Methanobacteriati</taxon>
        <taxon>Methanobacteriota</taxon>
        <taxon>candidate division MSBL1</taxon>
    </lineage>
</organism>
<dbReference type="AlphaFoldDB" id="A0A133UD11"/>
<reference evidence="1 2" key="1">
    <citation type="journal article" date="2016" name="Sci. Rep.">
        <title>Metabolic traits of an uncultured archaeal lineage -MSBL1- from brine pools of the Red Sea.</title>
        <authorList>
            <person name="Mwirichia R."/>
            <person name="Alam I."/>
            <person name="Rashid M."/>
            <person name="Vinu M."/>
            <person name="Ba-Alawi W."/>
            <person name="Anthony Kamau A."/>
            <person name="Kamanda Ngugi D."/>
            <person name="Goker M."/>
            <person name="Klenk H.P."/>
            <person name="Bajic V."/>
            <person name="Stingl U."/>
        </authorList>
    </citation>
    <scope>NUCLEOTIDE SEQUENCE [LARGE SCALE GENOMIC DNA]</scope>
    <source>
        <strain evidence="1">SCGC-AAA259E17</strain>
    </source>
</reference>
<proteinExistence type="predicted"/>
<name>A0A133UD11_9EURY</name>
<accession>A0A133UD11</accession>
<keyword evidence="2" id="KW-1185">Reference proteome</keyword>
<evidence type="ECO:0000313" key="1">
    <source>
        <dbReference type="EMBL" id="KXA92067.1"/>
    </source>
</evidence>
<gene>
    <name evidence="1" type="ORF">AKJ64_04105</name>
</gene>
<dbReference type="EMBL" id="LHXN01000082">
    <property type="protein sequence ID" value="KXA92067.1"/>
    <property type="molecule type" value="Genomic_DNA"/>
</dbReference>
<protein>
    <submittedName>
        <fullName evidence="1">Uncharacterized protein</fullName>
    </submittedName>
</protein>
<evidence type="ECO:0000313" key="2">
    <source>
        <dbReference type="Proteomes" id="UP000070373"/>
    </source>
</evidence>
<sequence>MTESGSERKINEELEHSELGKHLSWSALLTGIFLVFLAYQPLKTIVAAMGELGIWGSEIGEGNASAGASFSKLRKKEKRRKLKSLFFLEIPIGHLREIVSLETFLQ</sequence>
<dbReference type="Proteomes" id="UP000070373">
    <property type="component" value="Unassembled WGS sequence"/>
</dbReference>